<protein>
    <submittedName>
        <fullName evidence="1">Uncharacterized protein</fullName>
    </submittedName>
</protein>
<organism evidence="1 2">
    <name type="scientific">SAR324 cluster bacterium</name>
    <dbReference type="NCBI Taxonomy" id="2024889"/>
    <lineage>
        <taxon>Bacteria</taxon>
        <taxon>Deltaproteobacteria</taxon>
        <taxon>SAR324 cluster</taxon>
    </lineage>
</organism>
<sequence>MKIIDVSNWRPDEQYAIFPVGARDKEMIWAPGDKIEGVKANWPYLFKESIDRYPDQFWTEIVAYIVSKHLKVPGLSHYRL</sequence>
<reference evidence="2" key="1">
    <citation type="submission" date="2017-08" db="EMBL/GenBank/DDBJ databases">
        <title>A dynamic microbial community with high functional redundancy inhabits the cold, oxic subseafloor aquifer.</title>
        <authorList>
            <person name="Tully B.J."/>
            <person name="Wheat C.G."/>
            <person name="Glazer B.T."/>
            <person name="Huber J.A."/>
        </authorList>
    </citation>
    <scope>NUCLEOTIDE SEQUENCE [LARGE SCALE GENOMIC DNA]</scope>
</reference>
<proteinExistence type="predicted"/>
<gene>
    <name evidence="1" type="ORF">COB67_04135</name>
</gene>
<evidence type="ECO:0000313" key="2">
    <source>
        <dbReference type="Proteomes" id="UP000218113"/>
    </source>
</evidence>
<evidence type="ECO:0000313" key="1">
    <source>
        <dbReference type="EMBL" id="PCI29452.1"/>
    </source>
</evidence>
<dbReference type="EMBL" id="NVSR01000014">
    <property type="protein sequence ID" value="PCI29452.1"/>
    <property type="molecule type" value="Genomic_DNA"/>
</dbReference>
<dbReference type="Proteomes" id="UP000218113">
    <property type="component" value="Unassembled WGS sequence"/>
</dbReference>
<name>A0A2A4T7F8_9DELT</name>
<dbReference type="AlphaFoldDB" id="A0A2A4T7F8"/>
<comment type="caution">
    <text evidence="1">The sequence shown here is derived from an EMBL/GenBank/DDBJ whole genome shotgun (WGS) entry which is preliminary data.</text>
</comment>
<accession>A0A2A4T7F8</accession>